<dbReference type="Gene3D" id="1.10.10.10">
    <property type="entry name" value="Winged helix-like DNA-binding domain superfamily/Winged helix DNA-binding domain"/>
    <property type="match status" value="1"/>
</dbReference>
<dbReference type="RefSeq" id="WP_209749267.1">
    <property type="nucleotide sequence ID" value="NZ_JBHSMH010000003.1"/>
</dbReference>
<keyword evidence="6" id="KW-1185">Reference proteome</keyword>
<keyword evidence="1" id="KW-0805">Transcription regulation</keyword>
<feature type="domain" description="HTH luxR-type" evidence="4">
    <location>
        <begin position="837"/>
        <end position="902"/>
    </location>
</feature>
<evidence type="ECO:0000313" key="5">
    <source>
        <dbReference type="EMBL" id="MFC5467302.1"/>
    </source>
</evidence>
<dbReference type="InterPro" id="IPR041617">
    <property type="entry name" value="TPR_MalT"/>
</dbReference>
<dbReference type="InterPro" id="IPR059106">
    <property type="entry name" value="WHD_MalT"/>
</dbReference>
<reference evidence="6" key="1">
    <citation type="journal article" date="2019" name="Int. J. Syst. Evol. Microbiol.">
        <title>The Global Catalogue of Microorganisms (GCM) 10K type strain sequencing project: providing services to taxonomists for standard genome sequencing and annotation.</title>
        <authorList>
            <consortium name="The Broad Institute Genomics Platform"/>
            <consortium name="The Broad Institute Genome Sequencing Center for Infectious Disease"/>
            <person name="Wu L."/>
            <person name="Ma J."/>
        </authorList>
    </citation>
    <scope>NUCLEOTIDE SEQUENCE [LARGE SCALE GENOMIC DNA]</scope>
    <source>
        <strain evidence="6">CCUG 57113</strain>
    </source>
</reference>
<dbReference type="Gene3D" id="1.25.40.10">
    <property type="entry name" value="Tetratricopeptide repeat domain"/>
    <property type="match status" value="1"/>
</dbReference>
<dbReference type="Gene3D" id="3.40.50.300">
    <property type="entry name" value="P-loop containing nucleotide triphosphate hydrolases"/>
    <property type="match status" value="1"/>
</dbReference>
<keyword evidence="3" id="KW-0804">Transcription</keyword>
<dbReference type="PANTHER" id="PTHR44688:SF16">
    <property type="entry name" value="DNA-BINDING TRANSCRIPTIONAL ACTIVATOR DEVR_DOSR"/>
    <property type="match status" value="1"/>
</dbReference>
<dbReference type="InterPro" id="IPR000792">
    <property type="entry name" value="Tscrpt_reg_LuxR_C"/>
</dbReference>
<comment type="caution">
    <text evidence="5">The sequence shown here is derived from an EMBL/GenBank/DDBJ whole genome shotgun (WGS) entry which is preliminary data.</text>
</comment>
<dbReference type="InterPro" id="IPR016032">
    <property type="entry name" value="Sig_transdc_resp-reg_C-effctor"/>
</dbReference>
<dbReference type="Pfam" id="PF17874">
    <property type="entry name" value="TPR_MalT"/>
    <property type="match status" value="1"/>
</dbReference>
<proteinExistence type="predicted"/>
<evidence type="ECO:0000256" key="3">
    <source>
        <dbReference type="ARBA" id="ARBA00023163"/>
    </source>
</evidence>
<dbReference type="Pfam" id="PF25873">
    <property type="entry name" value="WHD_MalT"/>
    <property type="match status" value="1"/>
</dbReference>
<evidence type="ECO:0000259" key="4">
    <source>
        <dbReference type="PROSITE" id="PS50043"/>
    </source>
</evidence>
<dbReference type="SUPFAM" id="SSF52540">
    <property type="entry name" value="P-loop containing nucleoside triphosphate hydrolases"/>
    <property type="match status" value="1"/>
</dbReference>
<keyword evidence="2" id="KW-0238">DNA-binding</keyword>
<protein>
    <submittedName>
        <fullName evidence="5">LuxR C-terminal-related transcriptional regulator</fullName>
    </submittedName>
</protein>
<dbReference type="InterPro" id="IPR027417">
    <property type="entry name" value="P-loop_NTPase"/>
</dbReference>
<dbReference type="EMBL" id="JBHSMH010000003">
    <property type="protein sequence ID" value="MFC5467302.1"/>
    <property type="molecule type" value="Genomic_DNA"/>
</dbReference>
<dbReference type="InterPro" id="IPR011990">
    <property type="entry name" value="TPR-like_helical_dom_sf"/>
</dbReference>
<dbReference type="SUPFAM" id="SSF48452">
    <property type="entry name" value="TPR-like"/>
    <property type="match status" value="1"/>
</dbReference>
<dbReference type="PROSITE" id="PS50043">
    <property type="entry name" value="HTH_LUXR_2"/>
    <property type="match status" value="1"/>
</dbReference>
<dbReference type="Proteomes" id="UP001596105">
    <property type="component" value="Unassembled WGS sequence"/>
</dbReference>
<organism evidence="5 6">
    <name type="scientific">Cohnella suwonensis</name>
    <dbReference type="NCBI Taxonomy" id="696072"/>
    <lineage>
        <taxon>Bacteria</taxon>
        <taxon>Bacillati</taxon>
        <taxon>Bacillota</taxon>
        <taxon>Bacilli</taxon>
        <taxon>Bacillales</taxon>
        <taxon>Paenibacillaceae</taxon>
        <taxon>Cohnella</taxon>
    </lineage>
</organism>
<name>A0ABW0LR66_9BACL</name>
<dbReference type="Pfam" id="PF00196">
    <property type="entry name" value="GerE"/>
    <property type="match status" value="1"/>
</dbReference>
<accession>A0ABW0LR66</accession>
<dbReference type="CDD" id="cd06170">
    <property type="entry name" value="LuxR_C_like"/>
    <property type="match status" value="1"/>
</dbReference>
<dbReference type="SMART" id="SM00421">
    <property type="entry name" value="HTH_LUXR"/>
    <property type="match status" value="1"/>
</dbReference>
<evidence type="ECO:0000256" key="2">
    <source>
        <dbReference type="ARBA" id="ARBA00023125"/>
    </source>
</evidence>
<evidence type="ECO:0000313" key="6">
    <source>
        <dbReference type="Proteomes" id="UP001596105"/>
    </source>
</evidence>
<dbReference type="InterPro" id="IPR036388">
    <property type="entry name" value="WH-like_DNA-bd_sf"/>
</dbReference>
<gene>
    <name evidence="5" type="ORF">ACFPPD_01130</name>
</gene>
<sequence>MNMPILATKLYIPLPRTKVVPRPRLIERLNEGLDRKLTLVSASAGFGKTTLVSEWVAGCDRPVAWLSLDEGDDDSLRFLTHLVAAVQTIAETIGESVIGALKSPQPPSTESVLTILLNEISALPHKFVLVLDDYHVIGAKQIDDALIYLLEHLPPQMHLVIATRENPQLPLGRIRARGYLTELRAADLRFTPGEAATFLQQAMGLDLSADELAALEARTEGWIAGLQLAALSMQGREDIPAFIRAFAGDNRYVVDYLVEEVLQRQPDHIRSFLLQTSILDRLHGPLCDAVTGQEDGNARLDALEQGNFFVVPLDDRRHWYRYHHLFAEVLSAHLREDQPDQIATLHRRASIWYEQHGSAADAIRHALASEDLARAADLVEIACPAMRMSRQEAAVLSWLKALPDEIVRSRPMLSAGYAWALLACGEFEAALDRLQDAERWLSSTEDIRERPETPSAERVVVDEEEFRRLPGSISLYRAAYAQALGDVSATMKYARRVLDLVPEDDHLLRGSAAALLGLASWTSGDLEAAHRSFTDGMANVQLAGNISDAIGGAIAPADIRIAQGRLRQAMRTYERGLQLAKEQGDPALRGTADMYVGMSQIYREHDDLQAATQHLLRSKEQGEHAGFPQNRYRWRVAMARIREAQDDLDGALDLLHEAERLYVSDFFPNVRPVAAMKTRVWIAQGRLGEALDWAREHGLSARDDLIYLREFEHITLARVLLAGNKSDRSDRSMLEATGLLERLLQAAEVGERTGSAIEILVLQALARHMQGDIPAALVPLERALTLAEPEGYVRIFVDEGRPMAALLEAALKQGIAVNYVRRLLPAFGKAEGRTLAKQVVSDPLSERERDVLRQLGSDLSGPDIAREFRVSLNTLRTHTKNIYDKLEVNSRRAAVRRAKELDLF</sequence>
<dbReference type="PANTHER" id="PTHR44688">
    <property type="entry name" value="DNA-BINDING TRANSCRIPTIONAL ACTIVATOR DEVR_DOSR"/>
    <property type="match status" value="1"/>
</dbReference>
<evidence type="ECO:0000256" key="1">
    <source>
        <dbReference type="ARBA" id="ARBA00023015"/>
    </source>
</evidence>
<dbReference type="SUPFAM" id="SSF46894">
    <property type="entry name" value="C-terminal effector domain of the bipartite response regulators"/>
    <property type="match status" value="1"/>
</dbReference>